<dbReference type="GO" id="GO:0006261">
    <property type="term" value="P:DNA-templated DNA replication"/>
    <property type="evidence" value="ECO:0007669"/>
    <property type="project" value="TreeGrafter"/>
</dbReference>
<dbReference type="SUPFAM" id="SSF50978">
    <property type="entry name" value="WD40 repeat-like"/>
    <property type="match status" value="1"/>
</dbReference>
<dbReference type="PROSITE" id="PS50294">
    <property type="entry name" value="WD_REPEATS_REGION"/>
    <property type="match status" value="1"/>
</dbReference>
<proteinExistence type="predicted"/>
<dbReference type="Gene3D" id="2.130.10.10">
    <property type="entry name" value="YVTN repeat-like/Quinoprotein amine dehydrogenase"/>
    <property type="match status" value="2"/>
</dbReference>
<dbReference type="GO" id="GO:0120330">
    <property type="term" value="C:rixosome complex"/>
    <property type="evidence" value="ECO:0007669"/>
    <property type="project" value="TreeGrafter"/>
</dbReference>
<keyword evidence="1 3" id="KW-0853">WD repeat</keyword>
<feature type="region of interest" description="Disordered" evidence="4">
    <location>
        <begin position="445"/>
        <end position="502"/>
    </location>
</feature>
<feature type="compositionally biased region" description="Basic residues" evidence="4">
    <location>
        <begin position="485"/>
        <end position="502"/>
    </location>
</feature>
<dbReference type="PANTHER" id="PTHR18763:SF0">
    <property type="entry name" value="WD REPEAT-CONTAINING PROTEIN 18"/>
    <property type="match status" value="1"/>
</dbReference>
<keyword evidence="2" id="KW-0677">Repeat</keyword>
<evidence type="ECO:0000313" key="5">
    <source>
        <dbReference type="EMBL" id="CAD8857567.1"/>
    </source>
</evidence>
<dbReference type="GO" id="GO:0006364">
    <property type="term" value="P:rRNA processing"/>
    <property type="evidence" value="ECO:0007669"/>
    <property type="project" value="TreeGrafter"/>
</dbReference>
<feature type="repeat" description="WD" evidence="3">
    <location>
        <begin position="247"/>
        <end position="288"/>
    </location>
</feature>
<evidence type="ECO:0000256" key="1">
    <source>
        <dbReference type="ARBA" id="ARBA00022574"/>
    </source>
</evidence>
<name>A0A7S1FCV2_NOCSC</name>
<feature type="repeat" description="WD" evidence="3">
    <location>
        <begin position="162"/>
        <end position="206"/>
    </location>
</feature>
<evidence type="ECO:0000256" key="4">
    <source>
        <dbReference type="SAM" id="MobiDB-lite"/>
    </source>
</evidence>
<evidence type="ECO:0000256" key="2">
    <source>
        <dbReference type="ARBA" id="ARBA00022737"/>
    </source>
</evidence>
<sequence>MAEVVLATALDDHGILATDLQSGAVVNTFEEGVAQPGAFGIIGCSCSYMYAAQAKKAVWHVWAWGDKKPCYRASLPEKMTAMAFTSRAELCFGGSASGSIYVWQLGTGTLLRCWPAHYREVTQLMLSLDESFLISASVDATVHVFNMADIFAEVPPKPFHTCAGHALSVTSLAQLPGVGLQQSFATASLDRSVRVWDVGTGKVLATHLLPEPVHDLSAGSQDLLCACGNGELRSLDARGPVGSGALFEGHTSAVLGCALSFDGSQVASCSSTDRVRIWDARTRQCTSQLHATLDVQISSVKIVQCTANRLRLPPFQPFQRILTTPHDAPPTALSVQGREALIGELTSRACVSDFVDSVLVSQAEEVDAASHVLELEVLRTEKARWANAASGLWQVLIEAGLAPFQKSDAKATAVYLSSACPISENAPTCSQPDEESARALGENWPGVESALGDSSVTQSQHETDVTPLTMDEVCPEPEILDEGRKRKSGQARRASGSKKKKS</sequence>
<reference evidence="5" key="1">
    <citation type="submission" date="2021-01" db="EMBL/GenBank/DDBJ databases">
        <authorList>
            <person name="Corre E."/>
            <person name="Pelletier E."/>
            <person name="Niang G."/>
            <person name="Scheremetjew M."/>
            <person name="Finn R."/>
            <person name="Kale V."/>
            <person name="Holt S."/>
            <person name="Cochrane G."/>
            <person name="Meng A."/>
            <person name="Brown T."/>
            <person name="Cohen L."/>
        </authorList>
    </citation>
    <scope>NUCLEOTIDE SEQUENCE</scope>
</reference>
<dbReference type="PANTHER" id="PTHR18763">
    <property type="entry name" value="WD-REPEAT PROTEIN 18"/>
    <property type="match status" value="1"/>
</dbReference>
<dbReference type="InterPro" id="IPR015943">
    <property type="entry name" value="WD40/YVTN_repeat-like_dom_sf"/>
</dbReference>
<dbReference type="SMART" id="SM00320">
    <property type="entry name" value="WD40"/>
    <property type="match status" value="4"/>
</dbReference>
<dbReference type="InterPro" id="IPR001680">
    <property type="entry name" value="WD40_rpt"/>
</dbReference>
<dbReference type="EMBL" id="HBFQ01044993">
    <property type="protein sequence ID" value="CAD8857567.1"/>
    <property type="molecule type" value="Transcribed_RNA"/>
</dbReference>
<organism evidence="5">
    <name type="scientific">Noctiluca scintillans</name>
    <name type="common">Sea sparkle</name>
    <name type="synonym">Red tide dinoflagellate</name>
    <dbReference type="NCBI Taxonomy" id="2966"/>
    <lineage>
        <taxon>Eukaryota</taxon>
        <taxon>Sar</taxon>
        <taxon>Alveolata</taxon>
        <taxon>Dinophyceae</taxon>
        <taxon>Noctilucales</taxon>
        <taxon>Noctilucaceae</taxon>
        <taxon>Noctiluca</taxon>
    </lineage>
</organism>
<dbReference type="Pfam" id="PF00400">
    <property type="entry name" value="WD40"/>
    <property type="match status" value="3"/>
</dbReference>
<gene>
    <name evidence="5" type="ORF">NSCI0253_LOCUS31919</name>
</gene>
<evidence type="ECO:0000256" key="3">
    <source>
        <dbReference type="PROSITE-ProRule" id="PRU00221"/>
    </source>
</evidence>
<dbReference type="PROSITE" id="PS50082">
    <property type="entry name" value="WD_REPEATS_2"/>
    <property type="match status" value="2"/>
</dbReference>
<dbReference type="InterPro" id="IPR036322">
    <property type="entry name" value="WD40_repeat_dom_sf"/>
</dbReference>
<accession>A0A7S1FCV2</accession>
<protein>
    <submittedName>
        <fullName evidence="5">Uncharacterized protein</fullName>
    </submittedName>
</protein>
<dbReference type="GO" id="GO:0005656">
    <property type="term" value="C:nuclear pre-replicative complex"/>
    <property type="evidence" value="ECO:0007669"/>
    <property type="project" value="TreeGrafter"/>
</dbReference>
<dbReference type="AlphaFoldDB" id="A0A7S1FCV2"/>
<dbReference type="InterPro" id="IPR045227">
    <property type="entry name" value="WDR18/Ipi3/RID3"/>
</dbReference>